<reference evidence="4 5" key="1">
    <citation type="submission" date="2015-05" db="EMBL/GenBank/DDBJ databases">
        <title>Photobacterium galathea sp. nov.</title>
        <authorList>
            <person name="Machado H."/>
            <person name="Gram L."/>
        </authorList>
    </citation>
    <scope>NUCLEOTIDE SEQUENCE [LARGE SCALE GENOMIC DNA]</scope>
    <source>
        <strain evidence="4 5">CGMCC 1.12159</strain>
    </source>
</reference>
<proteinExistence type="predicted"/>
<dbReference type="PATRIC" id="fig|1195763.3.peg.1775"/>
<dbReference type="RefSeq" id="WP_047878411.1">
    <property type="nucleotide sequence ID" value="NZ_LDOT01000009.1"/>
</dbReference>
<feature type="domain" description="OmpA-like" evidence="2">
    <location>
        <begin position="185"/>
        <end position="269"/>
    </location>
</feature>
<dbReference type="OrthoDB" id="6905929at2"/>
<gene>
    <name evidence="4" type="ORF">ABT56_08330</name>
</gene>
<dbReference type="AlphaFoldDB" id="A0A0J1H4B0"/>
<dbReference type="InterPro" id="IPR006665">
    <property type="entry name" value="OmpA-like"/>
</dbReference>
<dbReference type="STRING" id="1195763.ABT56_08330"/>
<feature type="domain" description="MotY N-terminal" evidence="3">
    <location>
        <begin position="26"/>
        <end position="167"/>
    </location>
</feature>
<dbReference type="Pfam" id="PF00691">
    <property type="entry name" value="OmpA"/>
    <property type="match status" value="1"/>
</dbReference>
<protein>
    <submittedName>
        <fullName evidence="4">Uncharacterized protein</fullName>
    </submittedName>
</protein>
<dbReference type="Proteomes" id="UP000036097">
    <property type="component" value="Unassembled WGS sequence"/>
</dbReference>
<dbReference type="SUPFAM" id="SSF103088">
    <property type="entry name" value="OmpA-like"/>
    <property type="match status" value="1"/>
</dbReference>
<dbReference type="Gene3D" id="2.60.40.2540">
    <property type="match status" value="1"/>
</dbReference>
<organism evidence="4 5">
    <name type="scientific">Photobacterium aquae</name>
    <dbReference type="NCBI Taxonomy" id="1195763"/>
    <lineage>
        <taxon>Bacteria</taxon>
        <taxon>Pseudomonadati</taxon>
        <taxon>Pseudomonadota</taxon>
        <taxon>Gammaproteobacteria</taxon>
        <taxon>Vibrionales</taxon>
        <taxon>Vibrionaceae</taxon>
        <taxon>Photobacterium</taxon>
    </lineage>
</organism>
<evidence type="ECO:0000313" key="4">
    <source>
        <dbReference type="EMBL" id="KLV06618.1"/>
    </source>
</evidence>
<dbReference type="InterPro" id="IPR041544">
    <property type="entry name" value="MotY_N"/>
</dbReference>
<dbReference type="Pfam" id="PF18393">
    <property type="entry name" value="MotY_N"/>
    <property type="match status" value="1"/>
</dbReference>
<accession>A0A0J1H4B0</accession>
<dbReference type="EMBL" id="LDOT01000009">
    <property type="protein sequence ID" value="KLV06618.1"/>
    <property type="molecule type" value="Genomic_DNA"/>
</dbReference>
<sequence length="280" mass="31013">MYIQAVLACFLLLYSVASQATLVKWHNSLEDSTWTFTGSATECTLSQPVQGFGTLSFNLQAGKPLSFQLSSNRVKQDTYFIALHVMPPAWENFAPFELEGVGSAIVSGITSKMVINNAAPMFEQLMQGHWLNVAISVASGAANIEVSNVRFTRASDEFLACQNRLLPMGFSQVRDNTFFLSPYSTKLSELDLMRLDGIARYIEAKGNIKKVLVDGYMNSNARNSIKLRQSKEIADELASLLIERGVSPKLISVRVHGGRYPKEKGQPADKGRIRVRVVQQ</sequence>
<feature type="chain" id="PRO_5005252644" evidence="1">
    <location>
        <begin position="21"/>
        <end position="280"/>
    </location>
</feature>
<keyword evidence="1" id="KW-0732">Signal</keyword>
<evidence type="ECO:0000259" key="3">
    <source>
        <dbReference type="Pfam" id="PF18393"/>
    </source>
</evidence>
<name>A0A0J1H4B0_9GAMM</name>
<comment type="caution">
    <text evidence="4">The sequence shown here is derived from an EMBL/GenBank/DDBJ whole genome shotgun (WGS) entry which is preliminary data.</text>
</comment>
<evidence type="ECO:0000313" key="5">
    <source>
        <dbReference type="Proteomes" id="UP000036097"/>
    </source>
</evidence>
<feature type="signal peptide" evidence="1">
    <location>
        <begin position="1"/>
        <end position="20"/>
    </location>
</feature>
<keyword evidence="5" id="KW-1185">Reference proteome</keyword>
<dbReference type="InterPro" id="IPR036737">
    <property type="entry name" value="OmpA-like_sf"/>
</dbReference>
<dbReference type="Gene3D" id="3.30.1330.60">
    <property type="entry name" value="OmpA-like domain"/>
    <property type="match status" value="1"/>
</dbReference>
<evidence type="ECO:0000259" key="2">
    <source>
        <dbReference type="Pfam" id="PF00691"/>
    </source>
</evidence>
<evidence type="ECO:0000256" key="1">
    <source>
        <dbReference type="SAM" id="SignalP"/>
    </source>
</evidence>